<proteinExistence type="predicted"/>
<reference evidence="1 2" key="1">
    <citation type="journal article" date="2016" name="ISME J.">
        <title>Global occurrence and heterogeneity of the Roseobacter-clade species Ruegeria mobilis.</title>
        <authorList>
            <person name="Sonnenschein E."/>
            <person name="Gram L."/>
        </authorList>
    </citation>
    <scope>NUCLEOTIDE SEQUENCE [LARGE SCALE GENOMIC DNA]</scope>
    <source>
        <strain evidence="1 2">F1926</strain>
        <plasmid evidence="1 2">unnamed1</plasmid>
    </source>
</reference>
<geneLocation type="plasmid" evidence="1 2">
    <name>unnamed1</name>
</geneLocation>
<keyword evidence="1" id="KW-0614">Plasmid</keyword>
<dbReference type="EMBL" id="CP015231">
    <property type="protein sequence ID" value="ANP42578.1"/>
    <property type="molecule type" value="Genomic_DNA"/>
</dbReference>
<evidence type="ECO:0000313" key="2">
    <source>
        <dbReference type="Proteomes" id="UP000013243"/>
    </source>
</evidence>
<dbReference type="AlphaFoldDB" id="A0A1B1A7S5"/>
<sequence>MGLSKALARALLPANLIGFPIATQSIRLTYVNFMLKLRHAIFGTIPRGRQIVNDWREPTENNSVVSVGCATAIAFLGWDWPSAAPGTKVGCGPSPAHRLEDFTFLAMPVEKMPCRSWKGLES</sequence>
<dbReference type="KEGG" id="rmb:K529_017560"/>
<protein>
    <submittedName>
        <fullName evidence="1">Uncharacterized protein</fullName>
    </submittedName>
</protein>
<gene>
    <name evidence="1" type="ORF">K529_017560</name>
</gene>
<accession>A0A1B1A7S5</accession>
<organism evidence="1 2">
    <name type="scientific">Tritonibacter mobilis F1926</name>
    <dbReference type="NCBI Taxonomy" id="1265309"/>
    <lineage>
        <taxon>Bacteria</taxon>
        <taxon>Pseudomonadati</taxon>
        <taxon>Pseudomonadota</taxon>
        <taxon>Alphaproteobacteria</taxon>
        <taxon>Rhodobacterales</taxon>
        <taxon>Paracoccaceae</taxon>
        <taxon>Tritonibacter</taxon>
    </lineage>
</organism>
<name>A0A1B1A7S5_9RHOB</name>
<dbReference type="Proteomes" id="UP000013243">
    <property type="component" value="Plasmid unnamed1"/>
</dbReference>
<evidence type="ECO:0000313" key="1">
    <source>
        <dbReference type="EMBL" id="ANP42578.1"/>
    </source>
</evidence>